<dbReference type="CDD" id="cd21299">
    <property type="entry name" value="CH_AtFIM_like_rpt3"/>
    <property type="match status" value="1"/>
</dbReference>
<dbReference type="PANTHER" id="PTHR19961">
    <property type="entry name" value="FIMBRIN/PLASTIN"/>
    <property type="match status" value="1"/>
</dbReference>
<dbReference type="SUPFAM" id="SSF47576">
    <property type="entry name" value="Calponin-homology domain, CH-domain"/>
    <property type="match status" value="1"/>
</dbReference>
<dbReference type="Gene3D" id="1.10.418.10">
    <property type="entry name" value="Calponin-like domain"/>
    <property type="match status" value="4"/>
</dbReference>
<feature type="domain" description="Calponin-homology (CH)" evidence="8">
    <location>
        <begin position="270"/>
        <end position="369"/>
    </location>
</feature>
<dbReference type="GO" id="GO:0051639">
    <property type="term" value="P:actin filament network formation"/>
    <property type="evidence" value="ECO:0007669"/>
    <property type="project" value="TreeGrafter"/>
</dbReference>
<dbReference type="EMBL" id="OX451739">
    <property type="protein sequence ID" value="CAI8608243.1"/>
    <property type="molecule type" value="Genomic_DNA"/>
</dbReference>
<feature type="domain" description="Calponin-homology (CH)" evidence="8">
    <location>
        <begin position="125"/>
        <end position="238"/>
    </location>
</feature>
<dbReference type="FunFam" id="1.10.418.10:FF:000031">
    <property type="entry name" value="Fimbrin-2 like"/>
    <property type="match status" value="1"/>
</dbReference>
<reference evidence="9 10" key="1">
    <citation type="submission" date="2023-01" db="EMBL/GenBank/DDBJ databases">
        <authorList>
            <person name="Kreplak J."/>
        </authorList>
    </citation>
    <scope>NUCLEOTIDE SEQUENCE [LARGE SCALE GENOMIC DNA]</scope>
</reference>
<keyword evidence="5" id="KW-0009">Actin-binding</keyword>
<feature type="domain" description="Calponin-homology (CH)" evidence="8">
    <location>
        <begin position="395"/>
        <end position="497"/>
    </location>
</feature>
<dbReference type="GO" id="GO:0032432">
    <property type="term" value="C:actin filament bundle"/>
    <property type="evidence" value="ECO:0007669"/>
    <property type="project" value="TreeGrafter"/>
</dbReference>
<comment type="subunit">
    <text evidence="2">Interacts with F-actin.</text>
</comment>
<dbReference type="Pfam" id="PF00307">
    <property type="entry name" value="CH"/>
    <property type="match status" value="4"/>
</dbReference>
<evidence type="ECO:0000313" key="9">
    <source>
        <dbReference type="EMBL" id="CAI8608243.1"/>
    </source>
</evidence>
<evidence type="ECO:0000256" key="4">
    <source>
        <dbReference type="ARBA" id="ARBA00022737"/>
    </source>
</evidence>
<evidence type="ECO:0000259" key="8">
    <source>
        <dbReference type="SMART" id="SM00033"/>
    </source>
</evidence>
<evidence type="ECO:0000256" key="1">
    <source>
        <dbReference type="ARBA" id="ARBA00004245"/>
    </source>
</evidence>
<keyword evidence="4" id="KW-0677">Repeat</keyword>
<keyword evidence="3" id="KW-0963">Cytoplasm</keyword>
<dbReference type="FunFam" id="1.10.418.10:FF:000034">
    <property type="entry name" value="Fimbrin-2 like"/>
    <property type="match status" value="1"/>
</dbReference>
<evidence type="ECO:0000256" key="5">
    <source>
        <dbReference type="ARBA" id="ARBA00023203"/>
    </source>
</evidence>
<comment type="subcellular location">
    <subcellularLocation>
        <location evidence="1">Cytoplasm</location>
        <location evidence="1">Cytoskeleton</location>
    </subcellularLocation>
</comment>
<evidence type="ECO:0000313" key="10">
    <source>
        <dbReference type="Proteomes" id="UP001157006"/>
    </source>
</evidence>
<evidence type="ECO:0000256" key="6">
    <source>
        <dbReference type="ARBA" id="ARBA00023212"/>
    </source>
</evidence>
<dbReference type="GO" id="GO:0005737">
    <property type="term" value="C:cytoplasm"/>
    <property type="evidence" value="ECO:0007669"/>
    <property type="project" value="TreeGrafter"/>
</dbReference>
<dbReference type="InterPro" id="IPR001715">
    <property type="entry name" value="CH_dom"/>
</dbReference>
<evidence type="ECO:0000256" key="3">
    <source>
        <dbReference type="ARBA" id="ARBA00022490"/>
    </source>
</evidence>
<gene>
    <name evidence="9" type="ORF">VFH_IV074920</name>
</gene>
<feature type="compositionally biased region" description="Polar residues" evidence="7">
    <location>
        <begin position="633"/>
        <end position="665"/>
    </location>
</feature>
<feature type="domain" description="Calponin-homology (CH)" evidence="8">
    <location>
        <begin position="516"/>
        <end position="620"/>
    </location>
</feature>
<dbReference type="CDD" id="cd21293">
    <property type="entry name" value="CH_AtFIM_like_rpt1"/>
    <property type="match status" value="1"/>
</dbReference>
<dbReference type="AlphaFoldDB" id="A0AAV1AEW6"/>
<dbReference type="InterPro" id="IPR036872">
    <property type="entry name" value="CH_dom_sf"/>
</dbReference>
<evidence type="ECO:0000256" key="7">
    <source>
        <dbReference type="SAM" id="MobiDB-lite"/>
    </source>
</evidence>
<sequence>MSGHWGILVSDPSLQNQFTQVELRSLKTHFMSMRRESGKLVIADLASKMSRLKVVGENLSEEERGSYVKDLYQNTDEEVDFELFLKVYLKLQTFANSRTGSSPKNSSAFLKAATTTLLHTISESEKSSYVTHINHYLSQDEFLKKYLPIDPSSNELFEVAKDGVLLCKLINVAVPGTIDERAINTKRLLNPWERNENHTLCLNSAKAIGCTVVNIGTQDFIEGRRHLVLGVISQIIKIQLLADLNLKKTPQLLELLDDSKDMEELMNLPPEKILLRWMNFHLKKSEYKKIVSNFSSDVKDAEAYAHLLNILAPEYTNPSTLAVKNPFERAKLVLEHSDKMGCKRYLTAKDIVEGSPNLNLAFVAHIFQHRNGLTDQTKQISLLQALPDDTEDSREERAFRLWINSLGNSTYINNVFEDLRNGWILLETLEKVSTGIVNWKIANKPPIKMPFKKVENCNQVVKIGKQLKFSLVNVAGNDIVQGNKKLILAYLWQLMRYNILQLLKNLRFHARGKEITDADILEWANSKVSSTGSQSSMNSFKDKRLSDGIFFLELLSSVQPRAVNWGLVTKGVKDEEKKMNASYIISIARKLGCSIFLLPEDITEVNQKMILTLTASIMYWFLKHPHEERTVGISDSESGSQLETTSNSTLDDSASDSSVDENGNV</sequence>
<dbReference type="FunFam" id="1.10.418.10:FF:000041">
    <property type="entry name" value="Fimbrin-2 isoform A"/>
    <property type="match status" value="1"/>
</dbReference>
<dbReference type="SMART" id="SM00033">
    <property type="entry name" value="CH"/>
    <property type="match status" value="4"/>
</dbReference>
<dbReference type="Proteomes" id="UP001157006">
    <property type="component" value="Chromosome 4"/>
</dbReference>
<keyword evidence="6" id="KW-0206">Cytoskeleton</keyword>
<organism evidence="9 10">
    <name type="scientific">Vicia faba</name>
    <name type="common">Broad bean</name>
    <name type="synonym">Faba vulgaris</name>
    <dbReference type="NCBI Taxonomy" id="3906"/>
    <lineage>
        <taxon>Eukaryota</taxon>
        <taxon>Viridiplantae</taxon>
        <taxon>Streptophyta</taxon>
        <taxon>Embryophyta</taxon>
        <taxon>Tracheophyta</taxon>
        <taxon>Spermatophyta</taxon>
        <taxon>Magnoliopsida</taxon>
        <taxon>eudicotyledons</taxon>
        <taxon>Gunneridae</taxon>
        <taxon>Pentapetalae</taxon>
        <taxon>rosids</taxon>
        <taxon>fabids</taxon>
        <taxon>Fabales</taxon>
        <taxon>Fabaceae</taxon>
        <taxon>Papilionoideae</taxon>
        <taxon>50 kb inversion clade</taxon>
        <taxon>NPAAA clade</taxon>
        <taxon>Hologalegina</taxon>
        <taxon>IRL clade</taxon>
        <taxon>Fabeae</taxon>
        <taxon>Vicia</taxon>
    </lineage>
</organism>
<keyword evidence="10" id="KW-1185">Reference proteome</keyword>
<dbReference type="FunFam" id="1.10.418.10:FF:000045">
    <property type="entry name" value="Fimbrin-1 isoform A"/>
    <property type="match status" value="1"/>
</dbReference>
<feature type="region of interest" description="Disordered" evidence="7">
    <location>
        <begin position="632"/>
        <end position="665"/>
    </location>
</feature>
<dbReference type="GO" id="GO:0051017">
    <property type="term" value="P:actin filament bundle assembly"/>
    <property type="evidence" value="ECO:0007669"/>
    <property type="project" value="InterPro"/>
</dbReference>
<proteinExistence type="predicted"/>
<name>A0AAV1AEW6_VICFA</name>
<dbReference type="PANTHER" id="PTHR19961:SF18">
    <property type="entry name" value="FI19014P1"/>
    <property type="match status" value="1"/>
</dbReference>
<dbReference type="GO" id="GO:0051015">
    <property type="term" value="F:actin filament binding"/>
    <property type="evidence" value="ECO:0007669"/>
    <property type="project" value="InterPro"/>
</dbReference>
<dbReference type="InterPro" id="IPR039959">
    <property type="entry name" value="Fimbrin/Plastin"/>
</dbReference>
<dbReference type="GO" id="GO:0005884">
    <property type="term" value="C:actin filament"/>
    <property type="evidence" value="ECO:0007669"/>
    <property type="project" value="TreeGrafter"/>
</dbReference>
<evidence type="ECO:0000256" key="2">
    <source>
        <dbReference type="ARBA" id="ARBA00011385"/>
    </source>
</evidence>
<protein>
    <recommendedName>
        <fullName evidence="8">Calponin-homology (CH) domain-containing protein</fullName>
    </recommendedName>
</protein>
<accession>A0AAV1AEW6</accession>